<dbReference type="InterPro" id="IPR002477">
    <property type="entry name" value="Peptidoglycan-bd-like"/>
</dbReference>
<protein>
    <submittedName>
        <fullName evidence="4">Peptidoglycan-binding protein</fullName>
    </submittedName>
</protein>
<dbReference type="InterPro" id="IPR036366">
    <property type="entry name" value="PGBDSf"/>
</dbReference>
<feature type="region of interest" description="Disordered" evidence="2">
    <location>
        <begin position="853"/>
        <end position="883"/>
    </location>
</feature>
<feature type="compositionally biased region" description="Basic and acidic residues" evidence="2">
    <location>
        <begin position="151"/>
        <end position="161"/>
    </location>
</feature>
<dbReference type="EMBL" id="VUNZ01000001">
    <property type="protein sequence ID" value="KAA2223885.1"/>
    <property type="molecule type" value="Genomic_DNA"/>
</dbReference>
<dbReference type="OrthoDB" id="603587at2"/>
<proteinExistence type="predicted"/>
<gene>
    <name evidence="4" type="ORF">FW780_06725</name>
</gene>
<evidence type="ECO:0000259" key="3">
    <source>
        <dbReference type="Pfam" id="PF01471"/>
    </source>
</evidence>
<dbReference type="Gene3D" id="1.10.101.10">
    <property type="entry name" value="PGBD-like superfamily/PGBD"/>
    <property type="match status" value="1"/>
</dbReference>
<dbReference type="AlphaFoldDB" id="A0A5B2UCG4"/>
<evidence type="ECO:0000313" key="5">
    <source>
        <dbReference type="Proteomes" id="UP000323082"/>
    </source>
</evidence>
<dbReference type="InterPro" id="IPR036365">
    <property type="entry name" value="PGBD-like_sf"/>
</dbReference>
<dbReference type="SUPFAM" id="SSF47090">
    <property type="entry name" value="PGBD-like"/>
    <property type="match status" value="1"/>
</dbReference>
<organism evidence="4 5">
    <name type="scientific">Chryseobacterium sediminis</name>
    <dbReference type="NCBI Taxonomy" id="1679494"/>
    <lineage>
        <taxon>Bacteria</taxon>
        <taxon>Pseudomonadati</taxon>
        <taxon>Bacteroidota</taxon>
        <taxon>Flavobacteriia</taxon>
        <taxon>Flavobacteriales</taxon>
        <taxon>Weeksellaceae</taxon>
        <taxon>Chryseobacterium group</taxon>
        <taxon>Chryseobacterium</taxon>
    </lineage>
</organism>
<feature type="region of interest" description="Disordered" evidence="2">
    <location>
        <begin position="1"/>
        <end position="38"/>
    </location>
</feature>
<dbReference type="Pfam" id="PF01471">
    <property type="entry name" value="PG_binding_1"/>
    <property type="match status" value="1"/>
</dbReference>
<sequence>MSRHKKTFAPRAGRSDKQKNNSKEDKEKPEQITDQDSKISLAKTEVTQITYSPFKTRAFSKVEKNGSVIQLFDTGQHVSTLNTTLEKLGHKVSENKAYFGDKTRLALINFQSNNGITASGIFDKETLLKMNHETKKSDEGETIGKTTLSNKKTESDTRNKGISEPASLLESKLESQEFFQSSFQTGKDPIQLKKCNPEHANDYCLIVSFIPNTKIPKGNTIEGYVIYYQAVYGGSKENAIKVAESWGEEGRINFAGEIKAGTPTNVTVPLEKYLDNLFFGAPKNESAREALKQKLLGIVDNDQDKKNEKKINREELNKFLTSEYSKITEDSEYIALKNKLKSLKAPELSPKGKKAAALLEKTPKNSEAQDILIEEFEKFGKEMALYMLQINRKLILTEAERHGIWLPYGEHKNKLQELKTGIEAYKKQMAAIQASLPSFKEQQKLYQEAYDAVGRDPYATDIHDQKINKASGIERKYSARNEIYRSIPILSIGDDFNNKGLKVEKQEWAPDWENFDFKTDEQIIAALKNSIITQLEKINEAEENIIDEDLDFIWDLGELIPISIQQAGISSNKNAVKVIQDKVRQEAKYEFIKNIILIAGGIILSIVSLGQATPFLLAILASGGTLAISTYFVKQEIHDYNLNQSLYDASIQVGQVLQGDDPSLAWLVLAIAGAALDAGSLAKILRSAKPISAAAKAFNDADDTTKALTILESDLLKIEGLEKKVRENIVKQAKIQAQQQKILAGFVKAKQLTYATIPGLAQTGELLARAVFAIRKGIVTFDSFVAELKLNKLISNTGLTPEQLLLVKNTFEKAKTLAKDDKLAIELEKAMADNDLVKVRSLLEETEKIKGEKPVKNTNLDESKSPKEKETNSRESKIEEEDISIPSSIKTTEQIITEASDKLSQIIPGLSKDQATFILKQAFSRNSSVIFGGSRIRGNYTLTSDLDVGFGQLTSSQAGKIIKSNNAIFDAGKIEGWLKMETTKIIPGNETKSIERITTPEDFFQRSGVRSAEDAKAGEAYGPSGSITVEPDGNIFKIDINGNQTNIKLN</sequence>
<feature type="coiled-coil region" evidence="1">
    <location>
        <begin position="408"/>
        <end position="435"/>
    </location>
</feature>
<evidence type="ECO:0000256" key="2">
    <source>
        <dbReference type="SAM" id="MobiDB-lite"/>
    </source>
</evidence>
<feature type="domain" description="Peptidoglycan binding-like" evidence="3">
    <location>
        <begin position="75"/>
        <end position="130"/>
    </location>
</feature>
<keyword evidence="1" id="KW-0175">Coiled coil</keyword>
<feature type="compositionally biased region" description="Basic and acidic residues" evidence="2">
    <location>
        <begin position="13"/>
        <end position="37"/>
    </location>
</feature>
<feature type="compositionally biased region" description="Basic and acidic residues" evidence="2">
    <location>
        <begin position="853"/>
        <end position="877"/>
    </location>
</feature>
<dbReference type="Proteomes" id="UP000323082">
    <property type="component" value="Unassembled WGS sequence"/>
</dbReference>
<dbReference type="RefSeq" id="WP_149832788.1">
    <property type="nucleotide sequence ID" value="NZ_VUNZ01000001.1"/>
</dbReference>
<reference evidence="4 5" key="1">
    <citation type="journal article" date="2015" name="Int. J. Syst. Evol. Microbiol.">
        <title>Chryseobacterium sediminis sp. nov., isolated from a river sediment.</title>
        <authorList>
            <person name="Kampfer P."/>
            <person name="Busse H.J."/>
            <person name="McInroy J.A."/>
            <person name="Glaeser S.P."/>
        </authorList>
    </citation>
    <scope>NUCLEOTIDE SEQUENCE [LARGE SCALE GENOMIC DNA]</scope>
    <source>
        <strain evidence="4 5">IMT-174</strain>
    </source>
</reference>
<accession>A0A5B2UCG4</accession>
<evidence type="ECO:0000313" key="4">
    <source>
        <dbReference type="EMBL" id="KAA2223885.1"/>
    </source>
</evidence>
<comment type="caution">
    <text evidence="4">The sequence shown here is derived from an EMBL/GenBank/DDBJ whole genome shotgun (WGS) entry which is preliminary data.</text>
</comment>
<evidence type="ECO:0000256" key="1">
    <source>
        <dbReference type="SAM" id="Coils"/>
    </source>
</evidence>
<name>A0A5B2UCG4_9FLAO</name>
<feature type="region of interest" description="Disordered" evidence="2">
    <location>
        <begin position="133"/>
        <end position="165"/>
    </location>
</feature>